<dbReference type="RefSeq" id="WP_215581880.1">
    <property type="nucleotide sequence ID" value="NZ_CP073754.1"/>
</dbReference>
<dbReference type="EMBL" id="CP073754">
    <property type="protein sequence ID" value="QWF70571.1"/>
    <property type="molecule type" value="Genomic_DNA"/>
</dbReference>
<reference evidence="1" key="1">
    <citation type="submission" date="2021-04" db="EMBL/GenBank/DDBJ databases">
        <title>Draft genome sequence data of methanotrophic Methylovulum sp. strain S1L and Methylomonas sp. strain S2AM isolated from boreal lake water columns.</title>
        <authorList>
            <person name="Rissanen A.J."/>
            <person name="Mangayil R."/>
            <person name="Svenning M.M."/>
            <person name="Khanongnuch R."/>
        </authorList>
    </citation>
    <scope>NUCLEOTIDE SEQUENCE</scope>
    <source>
        <strain evidence="1">S2AM</strain>
    </source>
</reference>
<keyword evidence="2" id="KW-1185">Reference proteome</keyword>
<name>A0A975MNF1_9GAMM</name>
<organism evidence="1 2">
    <name type="scientific">Methylomonas paludis</name>
    <dbReference type="NCBI Taxonomy" id="1173101"/>
    <lineage>
        <taxon>Bacteria</taxon>
        <taxon>Pseudomonadati</taxon>
        <taxon>Pseudomonadota</taxon>
        <taxon>Gammaproteobacteria</taxon>
        <taxon>Methylococcales</taxon>
        <taxon>Methylococcaceae</taxon>
        <taxon>Methylomonas</taxon>
    </lineage>
</organism>
<gene>
    <name evidence="1" type="ORF">KEF85_14770</name>
</gene>
<proteinExistence type="predicted"/>
<accession>A0A975MNF1</accession>
<dbReference type="KEGG" id="mpad:KEF85_14770"/>
<dbReference type="InterPro" id="IPR049725">
    <property type="entry name" value="STM3845-like"/>
</dbReference>
<dbReference type="Proteomes" id="UP000676649">
    <property type="component" value="Chromosome"/>
</dbReference>
<protein>
    <submittedName>
        <fullName evidence="1">Retron St85 family effector protein</fullName>
    </submittedName>
</protein>
<evidence type="ECO:0000313" key="1">
    <source>
        <dbReference type="EMBL" id="QWF70571.1"/>
    </source>
</evidence>
<sequence length="303" mass="34213">MSTNVVEIFKAAVSPLNARIDQLPPIILVFGGQLGGSNKSARQIFINWISINKPTISDQIRTPEQFEDWNNFAGYSNLVDFEIDAGHLTKAIILFSESEGAYAELGSFCTDPILSERLFVAIEKKYYEAPSFIANGPIKKIELHHDHSVCVLDTLDPTKVCPQLPDLTSALEEKLATLPKTLGFQPDRHRDQFLLIADLIDLFGALTQKELYELIQVMGVKIDYEHLSRITSQLLRFELIRFVPGTTKRFFVAPPDRIAYLNYSGHPGAPVFDRGRFKLLKVTPWLNADKSRLKAYQEIHPKA</sequence>
<evidence type="ECO:0000313" key="2">
    <source>
        <dbReference type="Proteomes" id="UP000676649"/>
    </source>
</evidence>
<dbReference type="NCBIfam" id="NF038232">
    <property type="entry name" value="STM3845_fam"/>
    <property type="match status" value="1"/>
</dbReference>
<dbReference type="AlphaFoldDB" id="A0A975MNF1"/>